<keyword evidence="10" id="KW-0539">Nucleus</keyword>
<feature type="repeat" description="WD" evidence="11">
    <location>
        <begin position="130"/>
        <end position="165"/>
    </location>
</feature>
<evidence type="ECO:0000256" key="5">
    <source>
        <dbReference type="ARBA" id="ARBA00020267"/>
    </source>
</evidence>
<dbReference type="PANTHER" id="PTHR44111">
    <property type="entry name" value="ELONGATOR COMPLEX PROTEIN 2"/>
    <property type="match status" value="1"/>
</dbReference>
<evidence type="ECO:0000256" key="9">
    <source>
        <dbReference type="ARBA" id="ARBA00022737"/>
    </source>
</evidence>
<dbReference type="Gene3D" id="2.130.10.10">
    <property type="entry name" value="YVTN repeat-like/Quinoprotein amine dehydrogenase"/>
    <property type="match status" value="3"/>
</dbReference>
<dbReference type="FunFam" id="2.130.10.10:FF:000958">
    <property type="entry name" value="Elongator acetyltransferase complex subunit 2"/>
    <property type="match status" value="1"/>
</dbReference>
<evidence type="ECO:0000256" key="11">
    <source>
        <dbReference type="PROSITE-ProRule" id="PRU00221"/>
    </source>
</evidence>
<dbReference type="PROSITE" id="PS50082">
    <property type="entry name" value="WD_REPEATS_2"/>
    <property type="match status" value="3"/>
</dbReference>
<sequence length="743" mass="82525">MAAPVMDTCHVSCCANRTPNVVSWGRGGLIAFGTCNSVALYNPQCEIFYFMLRHYLFKRKLSVSAGPETQLVSGGSDNNVVVWEKQDGQVCVYNNNIYGHLFPVLACGGDDSRVHLYVQLNGQFQRLLTLSGHEDWVRCVEWATKDGELWLASCSQDCLIRVWRLFAKAATEPVQQTDAVLKMKENVFQVSGDGEFAVTLETVLAGHENWVYGIHWQPPCVKGDSVEQPLKLLSASVDKTMILWGPEEDSGMWVELVRVGEVGGNTLGFYGCQMSPDGFMILAHAFHGALHLWHCDSNQGEWRPSVVISGHFNAVQDLSWDPEGDFIITVGSDQTTRLFTPWTRNGRSEITWHEISRPQIHGYDMQCLTMVGRFQFVSGADEKVLRVFKAPRNFVESFANISLCACLLCVQDIADLPEGASTPALGLSNKAVFQGDLTSQSSQQDSEDFNSLSNQYKESYFQPLKLTEPPTEDDLLQNTLWPEVQKLYGHGFEMFCLASDSERTVVASACKASKSEHAAILLWSTTSWKQLQSLPCHSLTVTQMAFSPNGRLLLAVSRDRTWSLWRRGNPDTDTEASFSLYANTSKDTAVHTRIIWSCDWSSDSKYFVTSSRDKKVVSVGECEGESVTPCSSVLDVGDSATAVSICPYLCSDQSYLLAVGLENGKIVLYKWRPSEDLSSGSDWSRCGETDACQSHTLTVKRLRWRPRPGRAGHGGNEERAWVQLASAGADHVVKIFNIKISAL</sequence>
<evidence type="ECO:0000313" key="13">
    <source>
        <dbReference type="Proteomes" id="UP000694701"/>
    </source>
</evidence>
<dbReference type="InterPro" id="IPR036322">
    <property type="entry name" value="WD40_repeat_dom_sf"/>
</dbReference>
<keyword evidence="9" id="KW-0677">Repeat</keyword>
<organism evidence="12 13">
    <name type="scientific">Cyprinus carpio</name>
    <name type="common">Common carp</name>
    <dbReference type="NCBI Taxonomy" id="7962"/>
    <lineage>
        <taxon>Eukaryota</taxon>
        <taxon>Metazoa</taxon>
        <taxon>Chordata</taxon>
        <taxon>Craniata</taxon>
        <taxon>Vertebrata</taxon>
        <taxon>Euteleostomi</taxon>
        <taxon>Actinopterygii</taxon>
        <taxon>Neopterygii</taxon>
        <taxon>Teleostei</taxon>
        <taxon>Ostariophysi</taxon>
        <taxon>Cypriniformes</taxon>
        <taxon>Cyprinidae</taxon>
        <taxon>Cyprininae</taxon>
        <taxon>Cyprinus</taxon>
    </lineage>
</organism>
<comment type="pathway">
    <text evidence="3">tRNA modification; 5-methoxycarbonylmethyl-2-thiouridine-tRNA biosynthesis.</text>
</comment>
<keyword evidence="7 11" id="KW-0853">WD repeat</keyword>
<comment type="similarity">
    <text evidence="4">Belongs to the WD repeat ELP2 family.</text>
</comment>
<accession>A0A8C2IY74</accession>
<dbReference type="InterPro" id="IPR001680">
    <property type="entry name" value="WD40_rpt"/>
</dbReference>
<dbReference type="SUPFAM" id="SSF50978">
    <property type="entry name" value="WD40 repeat-like"/>
    <property type="match status" value="3"/>
</dbReference>
<proteinExistence type="inferred from homology"/>
<evidence type="ECO:0000256" key="7">
    <source>
        <dbReference type="ARBA" id="ARBA00022574"/>
    </source>
</evidence>
<dbReference type="Proteomes" id="UP000694701">
    <property type="component" value="Unplaced"/>
</dbReference>
<keyword evidence="8" id="KW-0819">tRNA processing</keyword>
<dbReference type="PROSITE" id="PS50294">
    <property type="entry name" value="WD_REPEATS_REGION"/>
    <property type="match status" value="2"/>
</dbReference>
<dbReference type="InterPro" id="IPR037289">
    <property type="entry name" value="Elp2"/>
</dbReference>
<dbReference type="PANTHER" id="PTHR44111:SF1">
    <property type="entry name" value="ELONGATOR COMPLEX PROTEIN 2"/>
    <property type="match status" value="1"/>
</dbReference>
<reference evidence="12" key="1">
    <citation type="submission" date="2025-08" db="UniProtKB">
        <authorList>
            <consortium name="Ensembl"/>
        </authorList>
    </citation>
    <scope>IDENTIFICATION</scope>
</reference>
<feature type="repeat" description="WD" evidence="11">
    <location>
        <begin position="534"/>
        <end position="565"/>
    </location>
</feature>
<evidence type="ECO:0000256" key="10">
    <source>
        <dbReference type="ARBA" id="ARBA00023242"/>
    </source>
</evidence>
<dbReference type="FunFam" id="2.130.10.10:FF:000771">
    <property type="entry name" value="Elongator acetyltransferase complex subunit 2"/>
    <property type="match status" value="1"/>
</dbReference>
<dbReference type="GO" id="GO:0005737">
    <property type="term" value="C:cytoplasm"/>
    <property type="evidence" value="ECO:0007669"/>
    <property type="project" value="UniProtKB-SubCell"/>
</dbReference>
<evidence type="ECO:0000313" key="12">
    <source>
        <dbReference type="Ensembl" id="ENSCCRP00020087139.1"/>
    </source>
</evidence>
<name>A0A8C2IY74_CYPCA</name>
<comment type="subcellular location">
    <subcellularLocation>
        <location evidence="2">Cytoplasm</location>
    </subcellularLocation>
    <subcellularLocation>
        <location evidence="1">Nucleus</location>
    </subcellularLocation>
</comment>
<evidence type="ECO:0000256" key="2">
    <source>
        <dbReference type="ARBA" id="ARBA00004496"/>
    </source>
</evidence>
<dbReference type="Pfam" id="PF00400">
    <property type="entry name" value="WD40"/>
    <property type="match status" value="4"/>
</dbReference>
<dbReference type="InterPro" id="IPR015943">
    <property type="entry name" value="WD40/YVTN_repeat-like_dom_sf"/>
</dbReference>
<evidence type="ECO:0000256" key="3">
    <source>
        <dbReference type="ARBA" id="ARBA00005043"/>
    </source>
</evidence>
<dbReference type="AlphaFoldDB" id="A0A8C2IY74"/>
<dbReference type="SMART" id="SM00320">
    <property type="entry name" value="WD40"/>
    <property type="match status" value="9"/>
</dbReference>
<protein>
    <recommendedName>
        <fullName evidence="5">Elongator complex protein 2</fullName>
    </recommendedName>
</protein>
<evidence type="ECO:0000256" key="8">
    <source>
        <dbReference type="ARBA" id="ARBA00022694"/>
    </source>
</evidence>
<evidence type="ECO:0000256" key="1">
    <source>
        <dbReference type="ARBA" id="ARBA00004123"/>
    </source>
</evidence>
<dbReference type="GO" id="GO:0002098">
    <property type="term" value="P:tRNA wobble uridine modification"/>
    <property type="evidence" value="ECO:0007669"/>
    <property type="project" value="InterPro"/>
</dbReference>
<dbReference type="UniPathway" id="UPA00988"/>
<dbReference type="GO" id="GO:0005634">
    <property type="term" value="C:nucleus"/>
    <property type="evidence" value="ECO:0007669"/>
    <property type="project" value="UniProtKB-SubCell"/>
</dbReference>
<keyword evidence="6" id="KW-0963">Cytoplasm</keyword>
<dbReference type="Ensembl" id="ENSCCRT00020095314.1">
    <property type="protein sequence ID" value="ENSCCRP00020087139.1"/>
    <property type="gene ID" value="ENSCCRG00020039922.1"/>
</dbReference>
<evidence type="ECO:0000256" key="6">
    <source>
        <dbReference type="ARBA" id="ARBA00022490"/>
    </source>
</evidence>
<feature type="repeat" description="WD" evidence="11">
    <location>
        <begin position="308"/>
        <end position="339"/>
    </location>
</feature>
<evidence type="ECO:0000256" key="4">
    <source>
        <dbReference type="ARBA" id="ARBA00005881"/>
    </source>
</evidence>
<dbReference type="GO" id="GO:0033588">
    <property type="term" value="C:elongator holoenzyme complex"/>
    <property type="evidence" value="ECO:0007669"/>
    <property type="project" value="InterPro"/>
</dbReference>